<dbReference type="Proteomes" id="UP001321018">
    <property type="component" value="Unassembled WGS sequence"/>
</dbReference>
<accession>A0AAP2YW63</accession>
<gene>
    <name evidence="2" type="ORF">OB955_23145</name>
    <name evidence="1" type="ORF">OB960_01080</name>
</gene>
<dbReference type="RefSeq" id="WP_338001850.1">
    <property type="nucleotide sequence ID" value="NZ_JAOPKA010000001.1"/>
</dbReference>
<dbReference type="AlphaFoldDB" id="A0AAP2YW63"/>
<dbReference type="EMBL" id="JAOPKA010000001">
    <property type="protein sequence ID" value="MCU4739994.1"/>
    <property type="molecule type" value="Genomic_DNA"/>
</dbReference>
<proteinExistence type="predicted"/>
<dbReference type="Proteomes" id="UP001320972">
    <property type="component" value="Unassembled WGS sequence"/>
</dbReference>
<keyword evidence="3" id="KW-1185">Reference proteome</keyword>
<organism evidence="1 4">
    <name type="scientific">Natronoglomus mannanivorans</name>
    <dbReference type="NCBI Taxonomy" id="2979990"/>
    <lineage>
        <taxon>Archaea</taxon>
        <taxon>Methanobacteriati</taxon>
        <taxon>Methanobacteriota</taxon>
        <taxon>Stenosarchaea group</taxon>
        <taxon>Halobacteria</taxon>
        <taxon>Halobacteriales</taxon>
        <taxon>Natrialbaceae</taxon>
        <taxon>Natronoglomus</taxon>
    </lineage>
</organism>
<comment type="caution">
    <text evidence="1">The sequence shown here is derived from an EMBL/GenBank/DDBJ whole genome shotgun (WGS) entry which is preliminary data.</text>
</comment>
<sequence length="161" mass="17288">MTQNPFTAVFDAQRTAIEQSQSLTHDALEAQQTSFAAFADALAASETLVEQNAELTKGALHAYFDAVETNLPAEAGDFDELRDLVDDGFDTATEAQLDSLDAAIEAVEESGTAYDEFAADYAEVVDSSFDAYLDAHEQLETNVTAVAENVEDATDEFDVSA</sequence>
<evidence type="ECO:0000313" key="3">
    <source>
        <dbReference type="Proteomes" id="UP001320972"/>
    </source>
</evidence>
<evidence type="ECO:0000313" key="2">
    <source>
        <dbReference type="EMBL" id="MCU4975586.1"/>
    </source>
</evidence>
<dbReference type="EMBL" id="JAOPKB010000021">
    <property type="protein sequence ID" value="MCU4975586.1"/>
    <property type="molecule type" value="Genomic_DNA"/>
</dbReference>
<evidence type="ECO:0000313" key="1">
    <source>
        <dbReference type="EMBL" id="MCU4739994.1"/>
    </source>
</evidence>
<name>A0AAP2YW63_9EURY</name>
<evidence type="ECO:0000313" key="4">
    <source>
        <dbReference type="Proteomes" id="UP001321018"/>
    </source>
</evidence>
<evidence type="ECO:0008006" key="5">
    <source>
        <dbReference type="Google" id="ProtNLM"/>
    </source>
</evidence>
<reference evidence="1 3" key="1">
    <citation type="submission" date="2022-09" db="EMBL/GenBank/DDBJ databases">
        <title>Enrichment on poylsaccharides allowed isolation of novel metabolic and taxonomic groups of Haloarchaea.</title>
        <authorList>
            <person name="Sorokin D.Y."/>
            <person name="Elcheninov A.G."/>
            <person name="Khizhniak T.V."/>
            <person name="Kolganova T.V."/>
            <person name="Kublanov I.V."/>
        </authorList>
    </citation>
    <scope>NUCLEOTIDE SEQUENCE</scope>
    <source>
        <strain evidence="2 3">AArc-m2/3/4</strain>
        <strain evidence="1">AArc-xg1-1</strain>
    </source>
</reference>
<protein>
    <recommendedName>
        <fullName evidence="5">ArCOG06342 family protein</fullName>
    </recommendedName>
</protein>